<sequence length="66" mass="7439">MSVLELTEESLAPVDCLREERARCVRREGCRTIAMWTELYGIIRGYLEGITISDLMRGNGGGDYVI</sequence>
<dbReference type="InterPro" id="IPR036390">
    <property type="entry name" value="WH_DNA-bd_sf"/>
</dbReference>
<reference evidence="1" key="1">
    <citation type="submission" date="2019-08" db="EMBL/GenBank/DDBJ databases">
        <authorList>
            <person name="Kucharzyk K."/>
            <person name="Murdoch R.W."/>
            <person name="Higgins S."/>
            <person name="Loffler F."/>
        </authorList>
    </citation>
    <scope>NUCLEOTIDE SEQUENCE</scope>
</reference>
<dbReference type="EMBL" id="VSSQ01010953">
    <property type="protein sequence ID" value="MPM45630.1"/>
    <property type="molecule type" value="Genomic_DNA"/>
</dbReference>
<accession>A0A644ZXC5</accession>
<comment type="caution">
    <text evidence="1">The sequence shown here is derived from an EMBL/GenBank/DDBJ whole genome shotgun (WGS) entry which is preliminary data.</text>
</comment>
<organism evidence="1">
    <name type="scientific">bioreactor metagenome</name>
    <dbReference type="NCBI Taxonomy" id="1076179"/>
    <lineage>
        <taxon>unclassified sequences</taxon>
        <taxon>metagenomes</taxon>
        <taxon>ecological metagenomes</taxon>
    </lineage>
</organism>
<dbReference type="InterPro" id="IPR036388">
    <property type="entry name" value="WH-like_DNA-bd_sf"/>
</dbReference>
<dbReference type="Gene3D" id="1.10.10.10">
    <property type="entry name" value="Winged helix-like DNA-binding domain superfamily/Winged helix DNA-binding domain"/>
    <property type="match status" value="1"/>
</dbReference>
<dbReference type="AlphaFoldDB" id="A0A644ZXC5"/>
<dbReference type="PROSITE" id="PS51197">
    <property type="entry name" value="HTH_RRF2_2"/>
    <property type="match status" value="1"/>
</dbReference>
<protein>
    <submittedName>
        <fullName evidence="1">Uncharacterized protein</fullName>
    </submittedName>
</protein>
<proteinExistence type="predicted"/>
<dbReference type="SUPFAM" id="SSF46785">
    <property type="entry name" value="Winged helix' DNA-binding domain"/>
    <property type="match status" value="1"/>
</dbReference>
<evidence type="ECO:0000313" key="1">
    <source>
        <dbReference type="EMBL" id="MPM45630.1"/>
    </source>
</evidence>
<gene>
    <name evidence="1" type="ORF">SDC9_92318</name>
</gene>
<name>A0A644ZXC5_9ZZZZ</name>
<dbReference type="InterPro" id="IPR000944">
    <property type="entry name" value="Tscrpt_reg_Rrf2"/>
</dbReference>